<evidence type="ECO:0000313" key="2">
    <source>
        <dbReference type="EMBL" id="CCC47398.1"/>
    </source>
</evidence>
<accession>G0TTW5</accession>
<organism evidence="2">
    <name type="scientific">Trypanosoma vivax (strain Y486)</name>
    <dbReference type="NCBI Taxonomy" id="1055687"/>
    <lineage>
        <taxon>Eukaryota</taxon>
        <taxon>Discoba</taxon>
        <taxon>Euglenozoa</taxon>
        <taxon>Kinetoplastea</taxon>
        <taxon>Metakinetoplastina</taxon>
        <taxon>Trypanosomatida</taxon>
        <taxon>Trypanosomatidae</taxon>
        <taxon>Trypanosoma</taxon>
        <taxon>Duttonella</taxon>
    </lineage>
</organism>
<dbReference type="InterPro" id="IPR036047">
    <property type="entry name" value="F-box-like_dom_sf"/>
</dbReference>
<sequence length="231" mass="25658">MNVASILDQYMRAQPADRAQMVAIYSPIFTPDVVKALDNARALLVDSQQQTRELCHIIDGFTAIEGIPPALQLTVKEQQLLGLTEDAMIAKFIQKMSAYLSVGEIPDVSPSSGSLLVATPPEVCGEWYKQPSVLFGVLSFLPLVFTLTVAENVCKFWRDSLFVPEASNAFWRACLLREYPESLSMLLELEGSNTDPDSWRTVALVCCAEDDNSSADYEENTEEREGHTRES</sequence>
<feature type="region of interest" description="Disordered" evidence="1">
    <location>
        <begin position="212"/>
        <end position="231"/>
    </location>
</feature>
<dbReference type="VEuPathDB" id="TriTrypDB:TvY486_0400630"/>
<dbReference type="AlphaFoldDB" id="G0TTW5"/>
<proteinExistence type="predicted"/>
<reference evidence="2" key="1">
    <citation type="journal article" date="2012" name="Proc. Natl. Acad. Sci. U.S.A.">
        <title>Antigenic diversity is generated by distinct evolutionary mechanisms in African trypanosome species.</title>
        <authorList>
            <person name="Jackson A.P."/>
            <person name="Berry A."/>
            <person name="Aslett M."/>
            <person name="Allison H.C."/>
            <person name="Burton P."/>
            <person name="Vavrova-Anderson J."/>
            <person name="Brown R."/>
            <person name="Browne H."/>
            <person name="Corton N."/>
            <person name="Hauser H."/>
            <person name="Gamble J."/>
            <person name="Gilderthorp R."/>
            <person name="Marcello L."/>
            <person name="McQuillan J."/>
            <person name="Otto T.D."/>
            <person name="Quail M.A."/>
            <person name="Sanders M.J."/>
            <person name="van Tonder A."/>
            <person name="Ginger M.L."/>
            <person name="Field M.C."/>
            <person name="Barry J.D."/>
            <person name="Hertz-Fowler C."/>
            <person name="Berriman M."/>
        </authorList>
    </citation>
    <scope>NUCLEOTIDE SEQUENCE</scope>
    <source>
        <strain evidence="2">Y486</strain>
    </source>
</reference>
<dbReference type="SUPFAM" id="SSF81383">
    <property type="entry name" value="F-box domain"/>
    <property type="match status" value="1"/>
</dbReference>
<dbReference type="EMBL" id="HE573020">
    <property type="protein sequence ID" value="CCC47398.1"/>
    <property type="molecule type" value="Genomic_DNA"/>
</dbReference>
<name>G0TTW5_TRYVY</name>
<protein>
    <submittedName>
        <fullName evidence="2">Uncharacterized protein</fullName>
    </submittedName>
</protein>
<feature type="compositionally biased region" description="Acidic residues" evidence="1">
    <location>
        <begin position="212"/>
        <end position="222"/>
    </location>
</feature>
<gene>
    <name evidence="2" type="ORF">TVY486_0400630</name>
</gene>
<evidence type="ECO:0000256" key="1">
    <source>
        <dbReference type="SAM" id="MobiDB-lite"/>
    </source>
</evidence>